<dbReference type="STRING" id="1123501.Wenmar_00867"/>
<protein>
    <submittedName>
        <fullName evidence="2">Uncharacterized protein</fullName>
    </submittedName>
</protein>
<reference evidence="2 3" key="1">
    <citation type="submission" date="2013-01" db="EMBL/GenBank/DDBJ databases">
        <authorList>
            <person name="Fiebig A."/>
            <person name="Goeker M."/>
            <person name="Klenk H.-P.P."/>
        </authorList>
    </citation>
    <scope>NUCLEOTIDE SEQUENCE [LARGE SCALE GENOMIC DNA]</scope>
    <source>
        <strain evidence="2 3">DSM 24838</strain>
    </source>
</reference>
<feature type="signal peptide" evidence="1">
    <location>
        <begin position="1"/>
        <end position="18"/>
    </location>
</feature>
<sequence length="395" mass="41249">MRTALTLTAALAAGPAVADIDFASVLGGRSLAAAESDLSAIADPTPDERFALGGVRFLRGIERAFQLRYRVGLHDGLAVMSGLPVLRVPMGANPAPEPFTPDAVEVLFADIVTDMQAASDVLLTIGDADAVGVSVALGDLWFDIDMDGARSDGEGLLDLAGAALDPQIAATTIRFDTADAAWLSAYAHLLAGVGEVVLAIGPAEAIGAINDASESMDGLGGQPPSWSGMGSANEAAWIDLAAMALMALDGVPDAAHSRAAHGHFLQVVADNRTFWRRVARETDDDAEWIPNKAQTSATGLRFPPETGTLWLAVLSDAERVLTGELLLPFWRLGEGAGINLARVFEEPPSLDLAGLVHGVSLVPYMDEGPRAGADNLMLFSRMMGGDALLYALVLN</sequence>
<dbReference type="OrthoDB" id="9815249at2"/>
<evidence type="ECO:0000313" key="2">
    <source>
        <dbReference type="EMBL" id="KIQ70491.1"/>
    </source>
</evidence>
<evidence type="ECO:0000256" key="1">
    <source>
        <dbReference type="SAM" id="SignalP"/>
    </source>
</evidence>
<proteinExistence type="predicted"/>
<comment type="caution">
    <text evidence="2">The sequence shown here is derived from an EMBL/GenBank/DDBJ whole genome shotgun (WGS) entry which is preliminary data.</text>
</comment>
<dbReference type="AlphaFoldDB" id="A0A0D0PGL5"/>
<organism evidence="2 3">
    <name type="scientific">Wenxinia marina DSM 24838</name>
    <dbReference type="NCBI Taxonomy" id="1123501"/>
    <lineage>
        <taxon>Bacteria</taxon>
        <taxon>Pseudomonadati</taxon>
        <taxon>Pseudomonadota</taxon>
        <taxon>Alphaproteobacteria</taxon>
        <taxon>Rhodobacterales</taxon>
        <taxon>Roseobacteraceae</taxon>
        <taxon>Wenxinia</taxon>
    </lineage>
</organism>
<dbReference type="Proteomes" id="UP000035100">
    <property type="component" value="Unassembled WGS sequence"/>
</dbReference>
<name>A0A0D0PGL5_9RHOB</name>
<keyword evidence="1" id="KW-0732">Signal</keyword>
<accession>A0A0D0PGL5</accession>
<dbReference type="eggNOG" id="ENOG5030I9V">
    <property type="taxonomic scope" value="Bacteria"/>
</dbReference>
<dbReference type="RefSeq" id="WP_018304235.1">
    <property type="nucleotide sequence ID" value="NZ_KB902312.1"/>
</dbReference>
<feature type="chain" id="PRO_5002218241" evidence="1">
    <location>
        <begin position="19"/>
        <end position="395"/>
    </location>
</feature>
<evidence type="ECO:0000313" key="3">
    <source>
        <dbReference type="Proteomes" id="UP000035100"/>
    </source>
</evidence>
<keyword evidence="3" id="KW-1185">Reference proteome</keyword>
<gene>
    <name evidence="2" type="ORF">Wenmar_00867</name>
</gene>
<dbReference type="EMBL" id="AONG01000005">
    <property type="protein sequence ID" value="KIQ70491.1"/>
    <property type="molecule type" value="Genomic_DNA"/>
</dbReference>